<reference evidence="1" key="1">
    <citation type="submission" date="2021-02" db="EMBL/GenBank/DDBJ databases">
        <title>Genome analysis of blister spot of apple pathogen from New York area.</title>
        <authorList>
            <person name="Kandel P."/>
            <person name="Hockett K.L."/>
            <person name="Santander R."/>
            <person name="Acimovic S."/>
        </authorList>
    </citation>
    <scope>NUCLEOTIDE SEQUENCE</scope>
    <source>
        <strain evidence="1">PSP1</strain>
    </source>
</reference>
<protein>
    <submittedName>
        <fullName evidence="1">Uncharacterized protein</fullName>
    </submittedName>
</protein>
<dbReference type="AlphaFoldDB" id="A0AA43DYB6"/>
<proteinExistence type="predicted"/>
<organism evidence="1 2">
    <name type="scientific">Pseudomonas syringae pv. papulans</name>
    <dbReference type="NCBI Taxonomy" id="83963"/>
    <lineage>
        <taxon>Bacteria</taxon>
        <taxon>Pseudomonadati</taxon>
        <taxon>Pseudomonadota</taxon>
        <taxon>Gammaproteobacteria</taxon>
        <taxon>Pseudomonadales</taxon>
        <taxon>Pseudomonadaceae</taxon>
        <taxon>Pseudomonas</taxon>
        <taxon>Pseudomonas syringae</taxon>
    </lineage>
</organism>
<accession>A0AA43DYB6</accession>
<name>A0AA43DYB6_PSESX</name>
<dbReference type="Proteomes" id="UP001162155">
    <property type="component" value="Unassembled WGS sequence"/>
</dbReference>
<dbReference type="RefSeq" id="WP_280319982.1">
    <property type="nucleotide sequence ID" value="NZ_JAFFRZ010000002.1"/>
</dbReference>
<evidence type="ECO:0000313" key="1">
    <source>
        <dbReference type="EMBL" id="MDH4625663.1"/>
    </source>
</evidence>
<gene>
    <name evidence="1" type="ORF">JW322_28830</name>
</gene>
<sequence length="82" mass="9072">MKFKASPFNQLGANSESRVDKVILLDGRMMEIQIGAHIPSVDRDGNSRALRLDGLTPGNPLHESMYKCIKSTLSTHSLAYNQ</sequence>
<comment type="caution">
    <text evidence="1">The sequence shown here is derived from an EMBL/GenBank/DDBJ whole genome shotgun (WGS) entry which is preliminary data.</text>
</comment>
<feature type="non-terminal residue" evidence="1">
    <location>
        <position position="82"/>
    </location>
</feature>
<dbReference type="EMBL" id="JAFFRZ010000002">
    <property type="protein sequence ID" value="MDH4625663.1"/>
    <property type="molecule type" value="Genomic_DNA"/>
</dbReference>
<evidence type="ECO:0000313" key="2">
    <source>
        <dbReference type="Proteomes" id="UP001162155"/>
    </source>
</evidence>